<evidence type="ECO:0000256" key="1">
    <source>
        <dbReference type="SAM" id="MobiDB-lite"/>
    </source>
</evidence>
<keyword evidence="3" id="KW-1185">Reference proteome</keyword>
<gene>
    <name evidence="4" type="primary">LOC111106646</name>
</gene>
<feature type="compositionally biased region" description="Low complexity" evidence="1">
    <location>
        <begin position="217"/>
        <end position="229"/>
    </location>
</feature>
<dbReference type="AlphaFoldDB" id="A0A8B8B1A9"/>
<name>A0A8B8B1A9_CRAVI</name>
<accession>A0A8B8B1A9</accession>
<evidence type="ECO:0000259" key="2">
    <source>
        <dbReference type="Pfam" id="PF15115"/>
    </source>
</evidence>
<organism evidence="3 4">
    <name type="scientific">Crassostrea virginica</name>
    <name type="common">Eastern oyster</name>
    <dbReference type="NCBI Taxonomy" id="6565"/>
    <lineage>
        <taxon>Eukaryota</taxon>
        <taxon>Metazoa</taxon>
        <taxon>Spiralia</taxon>
        <taxon>Lophotrochozoa</taxon>
        <taxon>Mollusca</taxon>
        <taxon>Bivalvia</taxon>
        <taxon>Autobranchia</taxon>
        <taxon>Pteriomorphia</taxon>
        <taxon>Ostreida</taxon>
        <taxon>Ostreoidea</taxon>
        <taxon>Ostreidae</taxon>
        <taxon>Crassostrea</taxon>
    </lineage>
</organism>
<protein>
    <submittedName>
        <fullName evidence="4">Uncharacterized protein C3orf84-like</fullName>
    </submittedName>
</protein>
<dbReference type="RefSeq" id="XP_022297106.1">
    <property type="nucleotide sequence ID" value="XM_022441398.1"/>
</dbReference>
<reference evidence="4" key="1">
    <citation type="submission" date="2025-08" db="UniProtKB">
        <authorList>
            <consortium name="RefSeq"/>
        </authorList>
    </citation>
    <scope>IDENTIFICATION</scope>
    <source>
        <tissue evidence="4">Whole sample</tissue>
    </source>
</reference>
<feature type="region of interest" description="Disordered" evidence="1">
    <location>
        <begin position="211"/>
        <end position="247"/>
    </location>
</feature>
<sequence length="291" mass="32825">MVKSEMTCATEIVGSWFPSGYYGHFRSKTRNDFVCEYRQLAKPQPPNKFLNRSKQPTARHVFSNHDNRESFLNDALYFEQGLGRKRAPNKAYSFKQDFITWMPEREYIQKTQRPLVSTYKTDFKTSQKVPQIFVQKPPSSFDGVCTTSYRYAHGSETANPNRQVINAMNNEALKLSLLNRKNRALSARGPVRETVATCMNWYDPARERPKTAVLKNQSSPAATQTTTLQPQPPSQPPPAKVEAPPPAVERAVTMAPVREATVVQPEPVCRQPQPTIAWAPPQPATVEVACA</sequence>
<dbReference type="InterPro" id="IPR029369">
    <property type="entry name" value="HDNR"/>
</dbReference>
<evidence type="ECO:0000313" key="4">
    <source>
        <dbReference type="RefSeq" id="XP_022297106.1"/>
    </source>
</evidence>
<dbReference type="GeneID" id="111106646"/>
<dbReference type="PANTHER" id="PTHR35539">
    <property type="entry name" value="CDNA SEQUENCE BC048562"/>
    <property type="match status" value="1"/>
</dbReference>
<dbReference type="Proteomes" id="UP000694844">
    <property type="component" value="Chromosome 8"/>
</dbReference>
<dbReference type="PANTHER" id="PTHR35539:SF1">
    <property type="entry name" value="CDNA SEQUENCE BC048562"/>
    <property type="match status" value="1"/>
</dbReference>
<evidence type="ECO:0000313" key="3">
    <source>
        <dbReference type="Proteomes" id="UP000694844"/>
    </source>
</evidence>
<feature type="compositionally biased region" description="Pro residues" evidence="1">
    <location>
        <begin position="230"/>
        <end position="247"/>
    </location>
</feature>
<proteinExistence type="predicted"/>
<dbReference type="OrthoDB" id="10045229at2759"/>
<feature type="domain" description="Domain of unknown function with conserved HDNR motif" evidence="2">
    <location>
        <begin position="13"/>
        <end position="139"/>
    </location>
</feature>
<dbReference type="KEGG" id="cvn:111106646"/>
<dbReference type="Pfam" id="PF15115">
    <property type="entry name" value="HDNR"/>
    <property type="match status" value="1"/>
</dbReference>